<dbReference type="InterPro" id="IPR036388">
    <property type="entry name" value="WH-like_DNA-bd_sf"/>
</dbReference>
<dbReference type="EMBL" id="CP048836">
    <property type="protein sequence ID" value="QID19008.1"/>
    <property type="molecule type" value="Genomic_DNA"/>
</dbReference>
<dbReference type="InterPro" id="IPR005561">
    <property type="entry name" value="ANTAR"/>
</dbReference>
<feature type="domain" description="ANTAR" evidence="2">
    <location>
        <begin position="356"/>
        <end position="417"/>
    </location>
</feature>
<name>A0A6C1B8F6_9RHOO</name>
<dbReference type="SMART" id="SM01012">
    <property type="entry name" value="ANTAR"/>
    <property type="match status" value="1"/>
</dbReference>
<keyword evidence="1" id="KW-0175">Coiled coil</keyword>
<dbReference type="KEGG" id="azq:G3580_16115"/>
<evidence type="ECO:0000313" key="3">
    <source>
        <dbReference type="EMBL" id="QID19008.1"/>
    </source>
</evidence>
<dbReference type="Gene3D" id="1.10.10.10">
    <property type="entry name" value="Winged helix-like DNA-binding domain superfamily/Winged helix DNA-binding domain"/>
    <property type="match status" value="1"/>
</dbReference>
<dbReference type="GO" id="GO:0003723">
    <property type="term" value="F:RNA binding"/>
    <property type="evidence" value="ECO:0007669"/>
    <property type="project" value="InterPro"/>
</dbReference>
<dbReference type="Proteomes" id="UP000501991">
    <property type="component" value="Chromosome"/>
</dbReference>
<dbReference type="InterPro" id="IPR013587">
    <property type="entry name" value="Nitrate/nitrite_sensing"/>
</dbReference>
<evidence type="ECO:0000313" key="4">
    <source>
        <dbReference type="Proteomes" id="UP000501991"/>
    </source>
</evidence>
<sequence>MSTELTVSNIVLVAKQHEIEELRHLEARAQLVGDIGALIHCLQNERGASSLFLASAGARFGDTRQALIAASREREGALRTSFDTLLQHSNHGSAKLYSLMAWVLLGLDALPALRAQVDAQQLGPDEAVAAFSRLISGLASLIFEVADTTVNPGISRSLVALFNFVQGKELAGQERAVGAAMFASGQCDAPHQQRILDLIDAQERNFQVFCEFADETSLAPWQEMHVAPYVVILERLRRVLGSAKPGAALDANQSDKWFECCSDRLAAMWSLQCLQVERLQAQCAHLIAEAERELTDSEGLLTQLRNSPPPSAGLGERFFDPNIPIDHALRFTPTEGGAPPVERSIIEVLQAQSERIANMETELDSARRALNERKVIERAKGVLMARFNLTEEAAYKMLQKTSMDQNRRLAEVAEAVLALPAFFTPQPATPRR</sequence>
<dbReference type="RefSeq" id="WP_173767213.1">
    <property type="nucleotide sequence ID" value="NZ_CP048836.1"/>
</dbReference>
<dbReference type="PROSITE" id="PS50921">
    <property type="entry name" value="ANTAR"/>
    <property type="match status" value="1"/>
</dbReference>
<reference evidence="3 4" key="1">
    <citation type="submission" date="2020-02" db="EMBL/GenBank/DDBJ databases">
        <title>Nitrogenibacter mangrovi gen. nov., sp. nov. isolated from mangrove sediment, a denitrifying betaproteobacterium.</title>
        <authorList>
            <person name="Liao H."/>
            <person name="Tian Y."/>
        </authorList>
    </citation>
    <scope>NUCLEOTIDE SEQUENCE [LARGE SCALE GENOMIC DNA]</scope>
    <source>
        <strain evidence="3 4">M9-3-2</strain>
    </source>
</reference>
<evidence type="ECO:0000256" key="1">
    <source>
        <dbReference type="SAM" id="Coils"/>
    </source>
</evidence>
<proteinExistence type="predicted"/>
<dbReference type="AlphaFoldDB" id="A0A6C1B8F6"/>
<accession>A0A6C1B8F6</accession>
<organism evidence="3 4">
    <name type="scientific">Nitrogeniibacter mangrovi</name>
    <dbReference type="NCBI Taxonomy" id="2016596"/>
    <lineage>
        <taxon>Bacteria</taxon>
        <taxon>Pseudomonadati</taxon>
        <taxon>Pseudomonadota</taxon>
        <taxon>Betaproteobacteria</taxon>
        <taxon>Rhodocyclales</taxon>
        <taxon>Zoogloeaceae</taxon>
        <taxon>Nitrogeniibacter</taxon>
    </lineage>
</organism>
<gene>
    <name evidence="3" type="ORF">G3580_16115</name>
</gene>
<dbReference type="Pfam" id="PF03861">
    <property type="entry name" value="ANTAR"/>
    <property type="match status" value="1"/>
</dbReference>
<dbReference type="InterPro" id="IPR011006">
    <property type="entry name" value="CheY-like_superfamily"/>
</dbReference>
<dbReference type="SUPFAM" id="SSF52172">
    <property type="entry name" value="CheY-like"/>
    <property type="match status" value="1"/>
</dbReference>
<evidence type="ECO:0000259" key="2">
    <source>
        <dbReference type="PROSITE" id="PS50921"/>
    </source>
</evidence>
<keyword evidence="4" id="KW-1185">Reference proteome</keyword>
<feature type="coiled-coil region" evidence="1">
    <location>
        <begin position="276"/>
        <end position="307"/>
    </location>
</feature>
<protein>
    <submittedName>
        <fullName evidence="3">ANTAR domain-containing protein</fullName>
    </submittedName>
</protein>
<dbReference type="Pfam" id="PF08376">
    <property type="entry name" value="NIT"/>
    <property type="match status" value="1"/>
</dbReference>